<evidence type="ECO:0000256" key="1">
    <source>
        <dbReference type="SAM" id="Phobius"/>
    </source>
</evidence>
<keyword evidence="1" id="KW-0812">Transmembrane</keyword>
<dbReference type="RefSeq" id="WP_248888383.1">
    <property type="nucleotide sequence ID" value="NZ_CP066351.1"/>
</dbReference>
<evidence type="ECO:0000313" key="2">
    <source>
        <dbReference type="EMBL" id="MET4720810.1"/>
    </source>
</evidence>
<organism evidence="2 3">
    <name type="scientific">Bradyrhizobium japonicum</name>
    <dbReference type="NCBI Taxonomy" id="375"/>
    <lineage>
        <taxon>Bacteria</taxon>
        <taxon>Pseudomonadati</taxon>
        <taxon>Pseudomonadota</taxon>
        <taxon>Alphaproteobacteria</taxon>
        <taxon>Hyphomicrobiales</taxon>
        <taxon>Nitrobacteraceae</taxon>
        <taxon>Bradyrhizobium</taxon>
    </lineage>
</organism>
<comment type="caution">
    <text evidence="2">The sequence shown here is derived from an EMBL/GenBank/DDBJ whole genome shotgun (WGS) entry which is preliminary data.</text>
</comment>
<dbReference type="EMBL" id="JBEPTQ010000002">
    <property type="protein sequence ID" value="MET4720810.1"/>
    <property type="molecule type" value="Genomic_DNA"/>
</dbReference>
<name>A0ABV2RW44_BRAJP</name>
<gene>
    <name evidence="2" type="ORF">ABIF63_004916</name>
</gene>
<sequence>MSDDIPLAPFAHESLDSVPEPESIIAEGSEAVKGTVHRVAGAIEAGRRPGMPLSILSNIAREAPLASLLVAFLLGIAIARRR</sequence>
<evidence type="ECO:0000313" key="3">
    <source>
        <dbReference type="Proteomes" id="UP001549291"/>
    </source>
</evidence>
<feature type="transmembrane region" description="Helical" evidence="1">
    <location>
        <begin position="59"/>
        <end position="79"/>
    </location>
</feature>
<dbReference type="Proteomes" id="UP001549291">
    <property type="component" value="Unassembled WGS sequence"/>
</dbReference>
<reference evidence="2 3" key="1">
    <citation type="submission" date="2024-06" db="EMBL/GenBank/DDBJ databases">
        <title>Genomic Encyclopedia of Type Strains, Phase V (KMG-V): Genome sequencing to study the core and pangenomes of soil and plant-associated prokaryotes.</title>
        <authorList>
            <person name="Whitman W."/>
        </authorList>
    </citation>
    <scope>NUCLEOTIDE SEQUENCE [LARGE SCALE GENOMIC DNA]</scope>
    <source>
        <strain evidence="2 3">USDA 160</strain>
    </source>
</reference>
<keyword evidence="3" id="KW-1185">Reference proteome</keyword>
<keyword evidence="1" id="KW-0472">Membrane</keyword>
<keyword evidence="1" id="KW-1133">Transmembrane helix</keyword>
<accession>A0ABV2RW44</accession>
<proteinExistence type="predicted"/>
<protein>
    <submittedName>
        <fullName evidence="2">Uncharacterized protein</fullName>
    </submittedName>
</protein>